<proteinExistence type="predicted"/>
<protein>
    <submittedName>
        <fullName evidence="1">Uncharacterized protein</fullName>
    </submittedName>
</protein>
<evidence type="ECO:0000313" key="1">
    <source>
        <dbReference type="EMBL" id="KAK5637686.1"/>
    </source>
</evidence>
<name>A0AAN7ZEA9_9PEZI</name>
<comment type="caution">
    <text evidence="1">The sequence shown here is derived from an EMBL/GenBank/DDBJ whole genome shotgun (WGS) entry which is preliminary data.</text>
</comment>
<dbReference type="AlphaFoldDB" id="A0AAN7ZEA9"/>
<evidence type="ECO:0000313" key="2">
    <source>
        <dbReference type="Proteomes" id="UP001305414"/>
    </source>
</evidence>
<gene>
    <name evidence="1" type="ORF">RRF57_013401</name>
</gene>
<dbReference type="Proteomes" id="UP001305414">
    <property type="component" value="Unassembled WGS sequence"/>
</dbReference>
<accession>A0AAN7ZEA9</accession>
<reference evidence="1 2" key="1">
    <citation type="submission" date="2023-10" db="EMBL/GenBank/DDBJ databases">
        <title>Draft genome sequence of Xylaria bambusicola isolate GMP-LS, the root and basal stem rot pathogen of sugarcane in Indonesia.</title>
        <authorList>
            <person name="Selvaraj P."/>
            <person name="Muralishankar V."/>
            <person name="Muruganantham S."/>
            <person name="Sp S."/>
            <person name="Haryani S."/>
            <person name="Lau K.J.X."/>
            <person name="Naqvi N.I."/>
        </authorList>
    </citation>
    <scope>NUCLEOTIDE SEQUENCE [LARGE SCALE GENOMIC DNA]</scope>
    <source>
        <strain evidence="1">GMP-LS</strain>
    </source>
</reference>
<dbReference type="EMBL" id="JAWHQM010000243">
    <property type="protein sequence ID" value="KAK5637686.1"/>
    <property type="molecule type" value="Genomic_DNA"/>
</dbReference>
<keyword evidence="2" id="KW-1185">Reference proteome</keyword>
<sequence>MQNYWNAPVLPPGLPKAGTSRCIKTPVEYMYDQIGSYGNREGMVLCQRDFNQRKGRVFNLNTQAGPGRQVSPMAQDRFDMLLEQSLTSTVAQDELFEALRQIIGVFRYINDPVILPIVRMNINNMQSAADRIAATVPQLSNIGRQFAEFYPAWYQEAARTARAWMSDRINDIIGRYMRAINSGNAPANAMQVQMDVNALFDDLQYMVSPF</sequence>
<organism evidence="1 2">
    <name type="scientific">Xylaria bambusicola</name>
    <dbReference type="NCBI Taxonomy" id="326684"/>
    <lineage>
        <taxon>Eukaryota</taxon>
        <taxon>Fungi</taxon>
        <taxon>Dikarya</taxon>
        <taxon>Ascomycota</taxon>
        <taxon>Pezizomycotina</taxon>
        <taxon>Sordariomycetes</taxon>
        <taxon>Xylariomycetidae</taxon>
        <taxon>Xylariales</taxon>
        <taxon>Xylariaceae</taxon>
        <taxon>Xylaria</taxon>
    </lineage>
</organism>